<organism evidence="1 2">
    <name type="scientific">Candidatus Amesbacteria bacterium GW2011_GWA2_47_11b</name>
    <dbReference type="NCBI Taxonomy" id="1618358"/>
    <lineage>
        <taxon>Bacteria</taxon>
        <taxon>Candidatus Amesiibacteriota</taxon>
    </lineage>
</organism>
<dbReference type="EMBL" id="LCNO01000003">
    <property type="protein sequence ID" value="KKU58366.1"/>
    <property type="molecule type" value="Genomic_DNA"/>
</dbReference>
<dbReference type="Proteomes" id="UP000034307">
    <property type="component" value="Unassembled WGS sequence"/>
</dbReference>
<name>A0A0G1RMJ0_9BACT</name>
<evidence type="ECO:0000313" key="1">
    <source>
        <dbReference type="EMBL" id="KKU58366.1"/>
    </source>
</evidence>
<sequence length="58" mass="6759">MRQFNIIGYISLHAVMGVRSQELVRKKPEEDIEKSYPKKLRFVVSLFNKMDKCLGDDG</sequence>
<gene>
    <name evidence="1" type="ORF">UX80_C0003G0021</name>
</gene>
<dbReference type="STRING" id="1618358.UX80_C0003G0021"/>
<proteinExistence type="predicted"/>
<comment type="caution">
    <text evidence="1">The sequence shown here is derived from an EMBL/GenBank/DDBJ whole genome shotgun (WGS) entry which is preliminary data.</text>
</comment>
<evidence type="ECO:0000313" key="2">
    <source>
        <dbReference type="Proteomes" id="UP000034307"/>
    </source>
</evidence>
<accession>A0A0G1RMJ0</accession>
<protein>
    <submittedName>
        <fullName evidence="1">Uncharacterized protein</fullName>
    </submittedName>
</protein>
<reference evidence="1 2" key="1">
    <citation type="journal article" date="2015" name="Nature">
        <title>rRNA introns, odd ribosomes, and small enigmatic genomes across a large radiation of phyla.</title>
        <authorList>
            <person name="Brown C.T."/>
            <person name="Hug L.A."/>
            <person name="Thomas B.C."/>
            <person name="Sharon I."/>
            <person name="Castelle C.J."/>
            <person name="Singh A."/>
            <person name="Wilkins M.J."/>
            <person name="Williams K.H."/>
            <person name="Banfield J.F."/>
        </authorList>
    </citation>
    <scope>NUCLEOTIDE SEQUENCE [LARGE SCALE GENOMIC DNA]</scope>
</reference>
<dbReference type="AlphaFoldDB" id="A0A0G1RMJ0"/>